<dbReference type="AlphaFoldDB" id="G8RJN7"/>
<feature type="region of interest" description="Disordered" evidence="1">
    <location>
        <begin position="1"/>
        <end position="20"/>
    </location>
</feature>
<keyword evidence="2" id="KW-1133">Transmembrane helix</keyword>
<proteinExistence type="predicted"/>
<sequence length="104" mass="11258">MPDMATPDPDRPEPGPEAGIDDIEADIEQTREELGQTVAALTDKLDVKGRAKEKAAETKAHVVDKADALKHSATDNPQRTVPIAAVVLVSAIAVGVLVWRRRRR</sequence>
<reference evidence="3 4" key="1">
    <citation type="submission" date="2011-12" db="EMBL/GenBank/DDBJ databases">
        <title>Complete sequence of Mycobacterium rhodesiae NBB3.</title>
        <authorList>
            <consortium name="US DOE Joint Genome Institute"/>
            <person name="Lucas S."/>
            <person name="Han J."/>
            <person name="Lapidus A."/>
            <person name="Cheng J.-F."/>
            <person name="Goodwin L."/>
            <person name="Pitluck S."/>
            <person name="Peters L."/>
            <person name="Mikhailova N."/>
            <person name="Gu W."/>
            <person name="Detter J.C."/>
            <person name="Han C."/>
            <person name="Tapia R."/>
            <person name="Land M."/>
            <person name="Hauser L."/>
            <person name="Kyrpides N."/>
            <person name="Ivanova N."/>
            <person name="Pagani I."/>
            <person name="Mattes T."/>
            <person name="Holmes A."/>
            <person name="Rutledge P."/>
            <person name="Paulsen I."/>
            <person name="Coleman N."/>
            <person name="Woyke T."/>
        </authorList>
    </citation>
    <scope>NUCLEOTIDE SEQUENCE [LARGE SCALE GENOMIC DNA]</scope>
    <source>
        <strain evidence="3 4">NBB3</strain>
    </source>
</reference>
<evidence type="ECO:0000256" key="1">
    <source>
        <dbReference type="SAM" id="MobiDB-lite"/>
    </source>
</evidence>
<dbReference type="PATRIC" id="fig|710685.3.peg.5529"/>
<dbReference type="EMBL" id="CP003169">
    <property type="protein sequence ID" value="AEV75978.1"/>
    <property type="molecule type" value="Genomic_DNA"/>
</dbReference>
<evidence type="ECO:0000313" key="4">
    <source>
        <dbReference type="Proteomes" id="UP000005442"/>
    </source>
</evidence>
<dbReference type="Proteomes" id="UP000005442">
    <property type="component" value="Chromosome"/>
</dbReference>
<gene>
    <name evidence="3" type="ordered locus">MycrhN_5505</name>
</gene>
<keyword evidence="2" id="KW-0812">Transmembrane</keyword>
<feature type="transmembrane region" description="Helical" evidence="2">
    <location>
        <begin position="81"/>
        <end position="99"/>
    </location>
</feature>
<dbReference type="Pfam" id="PF12277">
    <property type="entry name" value="DUF3618"/>
    <property type="match status" value="1"/>
</dbReference>
<protein>
    <recommendedName>
        <fullName evidence="5">DUF3618 domain-containing protein</fullName>
    </recommendedName>
</protein>
<evidence type="ECO:0000313" key="3">
    <source>
        <dbReference type="EMBL" id="AEV75978.1"/>
    </source>
</evidence>
<dbReference type="InterPro" id="IPR022062">
    <property type="entry name" value="DUF3618"/>
</dbReference>
<evidence type="ECO:0008006" key="5">
    <source>
        <dbReference type="Google" id="ProtNLM"/>
    </source>
</evidence>
<name>G8RJN7_MYCRN</name>
<dbReference type="eggNOG" id="ENOG5033GD4">
    <property type="taxonomic scope" value="Bacteria"/>
</dbReference>
<dbReference type="KEGG" id="mrh:MycrhN_5505"/>
<keyword evidence="4" id="KW-1185">Reference proteome</keyword>
<dbReference type="STRING" id="710685.MycrhN_5505"/>
<dbReference type="HOGENOM" id="CLU_2247068_0_0_11"/>
<organism evidence="3 4">
    <name type="scientific">Mycolicibacterium rhodesiae (strain NBB3)</name>
    <name type="common">Mycobacterium rhodesiae</name>
    <dbReference type="NCBI Taxonomy" id="710685"/>
    <lineage>
        <taxon>Bacteria</taxon>
        <taxon>Bacillati</taxon>
        <taxon>Actinomycetota</taxon>
        <taxon>Actinomycetes</taxon>
        <taxon>Mycobacteriales</taxon>
        <taxon>Mycobacteriaceae</taxon>
        <taxon>Mycolicibacterium</taxon>
    </lineage>
</organism>
<evidence type="ECO:0000256" key="2">
    <source>
        <dbReference type="SAM" id="Phobius"/>
    </source>
</evidence>
<accession>G8RJN7</accession>
<keyword evidence="2" id="KW-0472">Membrane</keyword>